<proteinExistence type="predicted"/>
<evidence type="ECO:0000259" key="1">
    <source>
        <dbReference type="SMART" id="SM00954"/>
    </source>
</evidence>
<protein>
    <submittedName>
        <fullName evidence="2">RelA/SpoT domain protein</fullName>
    </submittedName>
</protein>
<reference evidence="2 3" key="1">
    <citation type="journal article" date="2014" name="Acta Crystallogr. D">
        <title>Structure-based characterization and antifreeze properties of a hyperactive ice-binding protein from the Antarctic bacterium Flavobacterium frigoris PS1.</title>
        <authorList>
            <person name="Do H."/>
            <person name="Kim S.J."/>
            <person name="Kim H.J."/>
            <person name="Lee J.H."/>
        </authorList>
    </citation>
    <scope>NUCLEOTIDE SEQUENCE [LARGE SCALE GENOMIC DNA]</scope>
    <source>
        <strain evidence="2 3">PS1</strain>
    </source>
</reference>
<organism evidence="2 3">
    <name type="scientific">Flavobacterium frigoris (strain PS1)</name>
    <dbReference type="NCBI Taxonomy" id="1086011"/>
    <lineage>
        <taxon>Bacteria</taxon>
        <taxon>Pseudomonadati</taxon>
        <taxon>Bacteroidota</taxon>
        <taxon>Flavobacteriia</taxon>
        <taxon>Flavobacteriales</taxon>
        <taxon>Flavobacteriaceae</taxon>
        <taxon>Flavobacterium</taxon>
    </lineage>
</organism>
<dbReference type="STRING" id="1086011.HJ01_01782"/>
<dbReference type="eggNOG" id="COG2357">
    <property type="taxonomic scope" value="Bacteria"/>
</dbReference>
<evidence type="ECO:0000313" key="2">
    <source>
        <dbReference type="EMBL" id="EIA09016.1"/>
    </source>
</evidence>
<dbReference type="GO" id="GO:0015969">
    <property type="term" value="P:guanosine tetraphosphate metabolic process"/>
    <property type="evidence" value="ECO:0007669"/>
    <property type="project" value="InterPro"/>
</dbReference>
<accession>H7FRN3</accession>
<dbReference type="InterPro" id="IPR052366">
    <property type="entry name" value="GTP_Pyrophosphokinase"/>
</dbReference>
<dbReference type="InterPro" id="IPR043519">
    <property type="entry name" value="NT_sf"/>
</dbReference>
<dbReference type="PATRIC" id="fig|1086011.3.peg.1742"/>
<name>H7FRN3_FLAFP</name>
<gene>
    <name evidence="2" type="ORF">HJ01_01782</name>
</gene>
<keyword evidence="3" id="KW-1185">Reference proteome</keyword>
<dbReference type="Proteomes" id="UP000005566">
    <property type="component" value="Unassembled WGS sequence"/>
</dbReference>
<dbReference type="SUPFAM" id="SSF81301">
    <property type="entry name" value="Nucleotidyltransferase"/>
    <property type="match status" value="1"/>
</dbReference>
<feature type="domain" description="RelA/SpoT" evidence="1">
    <location>
        <begin position="44"/>
        <end position="162"/>
    </location>
</feature>
<dbReference type="CDD" id="cd05399">
    <property type="entry name" value="NT_Rel-Spo_like"/>
    <property type="match status" value="1"/>
</dbReference>
<dbReference type="InterPro" id="IPR007685">
    <property type="entry name" value="RelA_SpoT"/>
</dbReference>
<dbReference type="SMART" id="SM00954">
    <property type="entry name" value="RelA_SpoT"/>
    <property type="match status" value="1"/>
</dbReference>
<dbReference type="Pfam" id="PF04607">
    <property type="entry name" value="RelA_SpoT"/>
    <property type="match status" value="1"/>
</dbReference>
<evidence type="ECO:0000313" key="3">
    <source>
        <dbReference type="Proteomes" id="UP000005566"/>
    </source>
</evidence>
<dbReference type="PANTHER" id="PTHR47837">
    <property type="entry name" value="GTP PYROPHOSPHOKINASE YJBM"/>
    <property type="match status" value="1"/>
</dbReference>
<dbReference type="PANTHER" id="PTHR47837:SF1">
    <property type="entry name" value="GTP PYROPHOSPHOKINASE YJBM"/>
    <property type="match status" value="1"/>
</dbReference>
<dbReference type="EMBL" id="AHKF01000017">
    <property type="protein sequence ID" value="EIA09016.1"/>
    <property type="molecule type" value="Genomic_DNA"/>
</dbReference>
<dbReference type="AlphaFoldDB" id="H7FRN3"/>
<comment type="caution">
    <text evidence="2">The sequence shown here is derived from an EMBL/GenBank/DDBJ whole genome shotgun (WGS) entry which is preliminary data.</text>
</comment>
<sequence length="325" mass="37743">MEVESALDMINRWRANHLHPLRVLKNNSLKLLELNSITPVLVSQRLKRLQSITYKLDLNEKMGLGGMQDIGGYRIVVKDVKDLKRLKNLLEVNLSKHRLERTVNYVITPKESGYRSIHFVYKYYSSSEKYSGLKLELQIRTKLEHNWATAVETAGLLTNTSLKSSQGSDEWLEFFKIVSSLFAIKENLPKLNEHQEIETKDLMIKYFQICKRLNVIENLRALRVSTKHIESGQLNGDYYLLRINVKDKNVQIRAYNKNQFETAAKEYAEFEKEIIEGENAVVLVSANSIKALKKAYPSYFLDTSEFIQTLEKMNSNCIERGFIRL</sequence>
<dbReference type="Gene3D" id="3.30.460.10">
    <property type="entry name" value="Beta Polymerase, domain 2"/>
    <property type="match status" value="1"/>
</dbReference>